<feature type="signal peptide" evidence="6">
    <location>
        <begin position="1"/>
        <end position="23"/>
    </location>
</feature>
<feature type="domain" description="Thioredoxin" evidence="8">
    <location>
        <begin position="25"/>
        <end position="177"/>
    </location>
</feature>
<dbReference type="InterPro" id="IPR000866">
    <property type="entry name" value="AhpC/TSA"/>
</dbReference>
<dbReference type="Gene3D" id="3.40.30.10">
    <property type="entry name" value="Glutaredoxin"/>
    <property type="match status" value="1"/>
</dbReference>
<dbReference type="InterPro" id="IPR036909">
    <property type="entry name" value="Cyt_c-like_dom_sf"/>
</dbReference>
<dbReference type="GO" id="GO:0020037">
    <property type="term" value="F:heme binding"/>
    <property type="evidence" value="ECO:0007669"/>
    <property type="project" value="InterPro"/>
</dbReference>
<dbReference type="InterPro" id="IPR014784">
    <property type="entry name" value="Cu2_ascorb_mOase-like_C"/>
</dbReference>
<keyword evidence="3 5" id="KW-0408">Iron</keyword>
<evidence type="ECO:0000256" key="4">
    <source>
        <dbReference type="ARBA" id="ARBA00023157"/>
    </source>
</evidence>
<reference evidence="10 11" key="2">
    <citation type="submission" date="2024-05" db="EMBL/GenBank/DDBJ databases">
        <authorList>
            <person name="Chen Y."/>
            <person name="Shah S."/>
            <person name="Dougan E. K."/>
            <person name="Thang M."/>
            <person name="Chan C."/>
        </authorList>
    </citation>
    <scope>NUCLEOTIDE SEQUENCE [LARGE SCALE GENOMIC DNA]</scope>
</reference>
<dbReference type="EMBL" id="CAMXCT010000001">
    <property type="protein sequence ID" value="CAI3972124.1"/>
    <property type="molecule type" value="Genomic_DNA"/>
</dbReference>
<proteinExistence type="predicted"/>
<dbReference type="EMBL" id="CAMXCT030000001">
    <property type="protein sequence ID" value="CAL4759436.1"/>
    <property type="molecule type" value="Genomic_DNA"/>
</dbReference>
<protein>
    <submittedName>
        <fullName evidence="10">Thiol-disulfide oxidoreductase ResA</fullName>
    </submittedName>
</protein>
<dbReference type="EMBL" id="CAMXCT020000001">
    <property type="protein sequence ID" value="CAL1125499.1"/>
    <property type="molecule type" value="Genomic_DNA"/>
</dbReference>
<feature type="domain" description="Cytochrome c" evidence="7">
    <location>
        <begin position="649"/>
        <end position="750"/>
    </location>
</feature>
<dbReference type="Pfam" id="PF07587">
    <property type="entry name" value="PSD1"/>
    <property type="match status" value="1"/>
</dbReference>
<dbReference type="Pfam" id="PF07635">
    <property type="entry name" value="PSCyt1"/>
    <property type="match status" value="1"/>
</dbReference>
<evidence type="ECO:0000259" key="8">
    <source>
        <dbReference type="PROSITE" id="PS51352"/>
    </source>
</evidence>
<dbReference type="CDD" id="cd02969">
    <property type="entry name" value="PRX_like1"/>
    <property type="match status" value="1"/>
</dbReference>
<dbReference type="InterPro" id="IPR008977">
    <property type="entry name" value="PHM/PNGase_F_dom_sf"/>
</dbReference>
<dbReference type="PANTHER" id="PTHR35889">
    <property type="entry name" value="CYCLOINULO-OLIGOSACCHARIDE FRUCTANOTRANSFERASE-RELATED"/>
    <property type="match status" value="1"/>
</dbReference>
<feature type="domain" description="Cytochrome c" evidence="7">
    <location>
        <begin position="197"/>
        <end position="289"/>
    </location>
</feature>
<organism evidence="9">
    <name type="scientific">Cladocopium goreaui</name>
    <dbReference type="NCBI Taxonomy" id="2562237"/>
    <lineage>
        <taxon>Eukaryota</taxon>
        <taxon>Sar</taxon>
        <taxon>Alveolata</taxon>
        <taxon>Dinophyceae</taxon>
        <taxon>Suessiales</taxon>
        <taxon>Symbiodiniaceae</taxon>
        <taxon>Cladocopium</taxon>
    </lineage>
</organism>
<dbReference type="InterPro" id="IPR022655">
    <property type="entry name" value="DUF1553"/>
</dbReference>
<evidence type="ECO:0000256" key="6">
    <source>
        <dbReference type="SAM" id="SignalP"/>
    </source>
</evidence>
<accession>A0A9P1FCV6</accession>
<dbReference type="Proteomes" id="UP001152797">
    <property type="component" value="Unassembled WGS sequence"/>
</dbReference>
<evidence type="ECO:0000256" key="3">
    <source>
        <dbReference type="ARBA" id="ARBA00023004"/>
    </source>
</evidence>
<keyword evidence="6" id="KW-0732">Signal</keyword>
<dbReference type="Pfam" id="PF00578">
    <property type="entry name" value="AhpC-TSA"/>
    <property type="match status" value="1"/>
</dbReference>
<evidence type="ECO:0000256" key="5">
    <source>
        <dbReference type="PROSITE-ProRule" id="PRU00433"/>
    </source>
</evidence>
<feature type="chain" id="PRO_5043271791" evidence="6">
    <location>
        <begin position="24"/>
        <end position="1743"/>
    </location>
</feature>
<evidence type="ECO:0000313" key="9">
    <source>
        <dbReference type="EMBL" id="CAI3972124.1"/>
    </source>
</evidence>
<dbReference type="SUPFAM" id="SSF49742">
    <property type="entry name" value="PHM/PNGase F"/>
    <property type="match status" value="2"/>
</dbReference>
<dbReference type="Pfam" id="PF07583">
    <property type="entry name" value="PSCyt2"/>
    <property type="match status" value="1"/>
</dbReference>
<dbReference type="InterPro" id="IPR036249">
    <property type="entry name" value="Thioredoxin-like_sf"/>
</dbReference>
<dbReference type="InterPro" id="IPR047262">
    <property type="entry name" value="PRX-like1"/>
</dbReference>
<gene>
    <name evidence="9" type="ORF">C1SCF055_LOCUS714</name>
</gene>
<keyword evidence="4" id="KW-1015">Disulfide bond</keyword>
<dbReference type="GO" id="GO:0016209">
    <property type="term" value="F:antioxidant activity"/>
    <property type="evidence" value="ECO:0007669"/>
    <property type="project" value="InterPro"/>
</dbReference>
<keyword evidence="2 5" id="KW-0479">Metal-binding</keyword>
<dbReference type="GO" id="GO:0009055">
    <property type="term" value="F:electron transfer activity"/>
    <property type="evidence" value="ECO:0007669"/>
    <property type="project" value="InterPro"/>
</dbReference>
<dbReference type="Gene3D" id="2.60.120.310">
    <property type="entry name" value="Copper type II, ascorbate-dependent monooxygenase, N-terminal domain"/>
    <property type="match status" value="1"/>
</dbReference>
<sequence>MCQRWTICLSLAIALLAFAPACASDDGSDTVSDFELRDFRGKLHKLSDYSDANVVVLAFWGTECPLAKLYARRLAELANDYGDEGVVFLGVFSNQQDSLEELGHFARKYAIDFPLLKDAGNVVADQLTAERTPEVFVLDANRTVRYRGRVDDQYDVGVLRPEPSRSDLAVALDELLAGDEVSVPRTEAPGCLIGRVKPVDEGAEVTWSGQVAGIFQEHCQECHRPGEIGPFPLLTYEDTQGWGPMIAEVVQQERMPPWFANPDHGEFSNESSLSEEEKQQILAWVAAGAPQGDPAETPKPRSFNSDWRIAEPDTVVYMSELPFEVPAEGVVEYQWYFADPGFTEDTWIKAAEAKPGAPDVVHHVTIYIKPPDVPFSLQMNDRIALLAGFNPGGDPWRAPEGMAVKIPAGSELVFEMHYTPNGIPQEDRSYVGLEFADPAEVRKEIVCVMPADTEFEIPPHESNHEVATSWYFPADSLLLVMRPHMHLRGKAFRYEAVYPDGTEEILLDVPHFDFNWQNNYVLAEPKEIPGGTEMRCTAWFDNSEDNLSNPDPTATVRWGDQTTDEMMIGTFAMALADQDLLMQSTPQVADSRGGPWLPLTFLAVAVVTAGVYLARGRHAVRRESNKKLLRLCIAALPLLGLQVSAVHAADDQAGYELFERRIRPMFVEQCGRCHGADLNEPKGGLRLNSRESLLLGGDRGPAIVPGNPDASLLIQSVRHDPEVDLEMPQGREPLSKEAIVDLVEWVGLGAPWPADVVVDSSSSEGESSSEWAFQPVQEPAVPEVRDQGWSQTAVDRFIYERLAAEGLSPAAPADRRTLIRRATYDLIGLPPTPEEVDDFLADTSPNAFARVVDRLLSSPRYGERWGRHWLDLVGYAETDGNEYDPDKPDAYRFRDYVIEALNVDLPYDEFLREHLAGDLLDELRLSLDGSQLASPVATTFYWLGDVQNVPVDEAMAVANQVERQIDVIGKAFQGLTFACARCHDHKFDPISTEEYYGLAGFIYSSKSVHRSIDSPAKQKAIERHVSEMRALRREIRSLSCVSAVETQRKAMEMTAEYLLAAKPLLQGDEAPEQDRLEQVASQQRLDASILGSWCELLSAANANRDPIFYPWVRLAGQPPERIARRAADFGKSMSNASTGVLGGMAGEQLFEGFERTSYGNWRVIGPAFEGGPAHDPPPEIHGVQDSGYASSAGVSDVLTGRLLSDPVTLPKPYINLLIAGGDFPDRACFNGIIFGQRIPELMVTGDGTGKMRLVSLDVRNLIGREIRFELVDEVSEPGGWIAVDQIFFSDEEPQMPEPKPNGVVAEFLGQPGLTSTAGLAQRYEDALLTALDRWQELLEENPEATRLNDEGAEQLRRFALGDINPLSTQGAVSVVSEELSTKLAALRGRLRELEGSIPKLSTATTAEDALSQDVPVHISGQPSNAGDIAPRGVPQCCSAEGDAPESFDGSGRMFLADRIASAENPLTARVMVNRLWKYHFGQGLVNTPDNFGLQGESPSHPELLDYLAVRFIESGWSLKAMHRMMMLSSTYQQGNAVSSDAQQIDPDNRLLHHMAPRRLEAECVRDAILQVAGNLNDEMYGPSVKLYITPYMEGRSLPEVSGPLDGDRRRSIYLELRRNHLPSMLTSFNLPKPATTAGRRVTSSLPTQALVMLNNEFVHQQAAAWASSIEELPEDRDIRIQSVYERALGRAPEDEEQQWADEFFESQLKRYQSVELSGANAEVMAWADLCHVMFNLAEFMYVR</sequence>
<dbReference type="InterPro" id="IPR013766">
    <property type="entry name" value="Thioredoxin_domain"/>
</dbReference>
<evidence type="ECO:0000313" key="11">
    <source>
        <dbReference type="Proteomes" id="UP001152797"/>
    </source>
</evidence>
<dbReference type="SUPFAM" id="SSF46626">
    <property type="entry name" value="Cytochrome c"/>
    <property type="match status" value="2"/>
</dbReference>
<evidence type="ECO:0000256" key="1">
    <source>
        <dbReference type="ARBA" id="ARBA00022617"/>
    </source>
</evidence>
<keyword evidence="11" id="KW-1185">Reference proteome</keyword>
<dbReference type="PROSITE" id="PS51007">
    <property type="entry name" value="CYTC"/>
    <property type="match status" value="2"/>
</dbReference>
<dbReference type="GO" id="GO:0016715">
    <property type="term" value="F:oxidoreductase activity, acting on paired donors, with incorporation or reduction of molecular oxygen, reduced ascorbate as one donor, and incorporation of one atom of oxygen"/>
    <property type="evidence" value="ECO:0007669"/>
    <property type="project" value="InterPro"/>
</dbReference>
<dbReference type="Gene3D" id="2.60.120.230">
    <property type="match status" value="1"/>
</dbReference>
<comment type="caution">
    <text evidence="9">The sequence shown here is derived from an EMBL/GenBank/DDBJ whole genome shotgun (WGS) entry which is preliminary data.</text>
</comment>
<dbReference type="GO" id="GO:0005507">
    <property type="term" value="F:copper ion binding"/>
    <property type="evidence" value="ECO:0007669"/>
    <property type="project" value="InterPro"/>
</dbReference>
<dbReference type="InterPro" id="IPR011444">
    <property type="entry name" value="DUF1549"/>
</dbReference>
<evidence type="ECO:0000259" key="7">
    <source>
        <dbReference type="PROSITE" id="PS51007"/>
    </source>
</evidence>
<reference evidence="9" key="1">
    <citation type="submission" date="2022-10" db="EMBL/GenBank/DDBJ databases">
        <authorList>
            <person name="Chen Y."/>
            <person name="Dougan E. K."/>
            <person name="Chan C."/>
            <person name="Rhodes N."/>
            <person name="Thang M."/>
        </authorList>
    </citation>
    <scope>NUCLEOTIDE SEQUENCE</scope>
</reference>
<dbReference type="SUPFAM" id="SSF52833">
    <property type="entry name" value="Thioredoxin-like"/>
    <property type="match status" value="1"/>
</dbReference>
<name>A0A9P1FCV6_9DINO</name>
<dbReference type="InterPro" id="IPR036939">
    <property type="entry name" value="Cu2_ascorb_mOase_N_sf"/>
</dbReference>
<dbReference type="InterPro" id="IPR009056">
    <property type="entry name" value="Cyt_c-like_dom"/>
</dbReference>
<keyword evidence="1 5" id="KW-0349">Heme</keyword>
<dbReference type="PANTHER" id="PTHR35889:SF3">
    <property type="entry name" value="F-BOX DOMAIN-CONTAINING PROTEIN"/>
    <property type="match status" value="1"/>
</dbReference>
<evidence type="ECO:0000256" key="2">
    <source>
        <dbReference type="ARBA" id="ARBA00022723"/>
    </source>
</evidence>
<dbReference type="PROSITE" id="PS51352">
    <property type="entry name" value="THIOREDOXIN_2"/>
    <property type="match status" value="1"/>
</dbReference>
<dbReference type="OrthoDB" id="448136at2759"/>
<evidence type="ECO:0000313" key="10">
    <source>
        <dbReference type="EMBL" id="CAL4759436.1"/>
    </source>
</evidence>
<dbReference type="InterPro" id="IPR011429">
    <property type="entry name" value="Cyt_c_Planctomycete-type"/>
</dbReference>